<reference evidence="2" key="1">
    <citation type="submission" date="2011-08" db="EMBL/GenBank/DDBJ databases">
        <authorList>
            <person name="Rombauts S."/>
        </authorList>
    </citation>
    <scope>NUCLEOTIDE SEQUENCE</scope>
    <source>
        <strain evidence="2">London</strain>
    </source>
</reference>
<dbReference type="EMBL" id="CAEY01002034">
    <property type="status" value="NOT_ANNOTATED_CDS"/>
    <property type="molecule type" value="Genomic_DNA"/>
</dbReference>
<accession>T1KE82</accession>
<proteinExistence type="predicted"/>
<sequence>MSDISGDLIKESPKSEGKIDQLSNYFHAKYQLIWFTQMKWSEVIIQQKKRKNESMCRCN</sequence>
<organism evidence="1 2">
    <name type="scientific">Tetranychus urticae</name>
    <name type="common">Two-spotted spider mite</name>
    <dbReference type="NCBI Taxonomy" id="32264"/>
    <lineage>
        <taxon>Eukaryota</taxon>
        <taxon>Metazoa</taxon>
        <taxon>Ecdysozoa</taxon>
        <taxon>Arthropoda</taxon>
        <taxon>Chelicerata</taxon>
        <taxon>Arachnida</taxon>
        <taxon>Acari</taxon>
        <taxon>Acariformes</taxon>
        <taxon>Trombidiformes</taxon>
        <taxon>Prostigmata</taxon>
        <taxon>Eleutherengona</taxon>
        <taxon>Raphignathae</taxon>
        <taxon>Tetranychoidea</taxon>
        <taxon>Tetranychidae</taxon>
        <taxon>Tetranychus</taxon>
    </lineage>
</organism>
<dbReference type="Proteomes" id="UP000015104">
    <property type="component" value="Unassembled WGS sequence"/>
</dbReference>
<keyword evidence="2" id="KW-1185">Reference proteome</keyword>
<reference evidence="1" key="2">
    <citation type="submission" date="2015-06" db="UniProtKB">
        <authorList>
            <consortium name="EnsemblMetazoa"/>
        </authorList>
    </citation>
    <scope>IDENTIFICATION</scope>
</reference>
<protein>
    <submittedName>
        <fullName evidence="1">Uncharacterized protein</fullName>
    </submittedName>
</protein>
<evidence type="ECO:0000313" key="1">
    <source>
        <dbReference type="EnsemblMetazoa" id="tetur09g05640.1"/>
    </source>
</evidence>
<evidence type="ECO:0000313" key="2">
    <source>
        <dbReference type="Proteomes" id="UP000015104"/>
    </source>
</evidence>
<dbReference type="HOGENOM" id="CLU_2963787_0_0_1"/>
<name>T1KE82_TETUR</name>
<dbReference type="EnsemblMetazoa" id="tetur09g05640.1">
    <property type="protein sequence ID" value="tetur09g05640.1"/>
    <property type="gene ID" value="tetur09g05640"/>
</dbReference>
<dbReference type="AlphaFoldDB" id="T1KE82"/>